<dbReference type="AlphaFoldDB" id="A0A7G2E0M7"/>
<evidence type="ECO:0000256" key="6">
    <source>
        <dbReference type="SAM" id="MobiDB-lite"/>
    </source>
</evidence>
<dbReference type="NCBIfam" id="TIGR01160">
    <property type="entry name" value="SUI1_MOF2"/>
    <property type="match status" value="1"/>
</dbReference>
<keyword evidence="3" id="KW-0810">Translation regulation</keyword>
<dbReference type="InterPro" id="IPR001950">
    <property type="entry name" value="SUI1"/>
</dbReference>
<evidence type="ECO:0000313" key="8">
    <source>
        <dbReference type="EMBL" id="CAD5315527.1"/>
    </source>
</evidence>
<evidence type="ECO:0000256" key="4">
    <source>
        <dbReference type="ARBA" id="ARBA00022917"/>
    </source>
</evidence>
<dbReference type="FunFam" id="3.30.780.10:FF:000001">
    <property type="entry name" value="Eukaryotic translation initiation factor SUI1"/>
    <property type="match status" value="1"/>
</dbReference>
<gene>
    <name evidence="8" type="ORF">AT9943_LOCUS3892</name>
</gene>
<dbReference type="PROSITE" id="PS50296">
    <property type="entry name" value="SUI1"/>
    <property type="match status" value="1"/>
</dbReference>
<accession>A0A7G2E0M7</accession>
<dbReference type="Pfam" id="PF01253">
    <property type="entry name" value="SUI1"/>
    <property type="match status" value="1"/>
</dbReference>
<evidence type="ECO:0000256" key="1">
    <source>
        <dbReference type="ARBA" id="ARBA00003130"/>
    </source>
</evidence>
<organism evidence="8 9">
    <name type="scientific">Arabidopsis thaliana</name>
    <name type="common">Mouse-ear cress</name>
    <dbReference type="NCBI Taxonomy" id="3702"/>
    <lineage>
        <taxon>Eukaryota</taxon>
        <taxon>Viridiplantae</taxon>
        <taxon>Streptophyta</taxon>
        <taxon>Embryophyta</taxon>
        <taxon>Tracheophyta</taxon>
        <taxon>Spermatophyta</taxon>
        <taxon>Magnoliopsida</taxon>
        <taxon>eudicotyledons</taxon>
        <taxon>Gunneridae</taxon>
        <taxon>Pentapetalae</taxon>
        <taxon>rosids</taxon>
        <taxon>malvids</taxon>
        <taxon>Brassicales</taxon>
        <taxon>Brassicaceae</taxon>
        <taxon>Camelineae</taxon>
        <taxon>Arabidopsis</taxon>
    </lineage>
</organism>
<dbReference type="EMBL" id="LR881466">
    <property type="protein sequence ID" value="CAD5315527.1"/>
    <property type="molecule type" value="Genomic_DNA"/>
</dbReference>
<evidence type="ECO:0000256" key="2">
    <source>
        <dbReference type="ARBA" id="ARBA00005422"/>
    </source>
</evidence>
<name>A0A7G2E0M7_ARATH</name>
<dbReference type="PANTHER" id="PTHR10388">
    <property type="entry name" value="EUKARYOTIC TRANSLATION INITIATION FACTOR SUI1"/>
    <property type="match status" value="1"/>
</dbReference>
<dbReference type="InterPro" id="IPR005874">
    <property type="entry name" value="SUI1_euk"/>
</dbReference>
<comment type="similarity">
    <text evidence="2">Belongs to the SUI1 family.</text>
</comment>
<dbReference type="InterPro" id="IPR036877">
    <property type="entry name" value="SUI1_dom_sf"/>
</dbReference>
<feature type="domain" description="SUI1" evidence="7">
    <location>
        <begin position="96"/>
        <end position="166"/>
    </location>
</feature>
<dbReference type="Pfam" id="PF06721">
    <property type="entry name" value="DUF1204"/>
    <property type="match status" value="1"/>
</dbReference>
<evidence type="ECO:0000313" key="9">
    <source>
        <dbReference type="Proteomes" id="UP000516314"/>
    </source>
</evidence>
<evidence type="ECO:0000259" key="7">
    <source>
        <dbReference type="PROSITE" id="PS50296"/>
    </source>
</evidence>
<feature type="region of interest" description="Disordered" evidence="6">
    <location>
        <begin position="389"/>
        <end position="464"/>
    </location>
</feature>
<dbReference type="Proteomes" id="UP000516314">
    <property type="component" value="Chromosome 1"/>
</dbReference>
<dbReference type="GO" id="GO:0006417">
    <property type="term" value="P:regulation of translation"/>
    <property type="evidence" value="ECO:0007669"/>
    <property type="project" value="UniProtKB-KW"/>
</dbReference>
<dbReference type="Gene3D" id="3.30.780.10">
    <property type="entry name" value="SUI1-like domain"/>
    <property type="match status" value="1"/>
</dbReference>
<sequence>MSGRESMPSSSRNFLFFFFQTEACLCPNLGFPFFFPFFLQSNTRNPNLFLIRPCRFTVPCINLRFMSDLEVQVPTAFDPFADANAEDSGAGTKEYVHIRVQQRNGRKSLTTVQGLKKEYSYSKILKDLKKEFCCNGTVVQDSELGQVIQLQGDQRKNVSTFLVQAGLATVALNRLVHLYDRRVRRLSVENPNSSDYQAALVAEKNRTEFVTRELVVLKDEAKKLRAEVAKLDHHRSGLIEERDRLRAEVGAEKARYDELAVYVRSERRRLRERRVEYADYRRSMALKKMARMVQLCLNRLKAHVDDTTAAQPTFLLFNQAVGNATILKVLEESGEITIKSGTTLSNIEADIAKYQAEMKKFDVTDLMVGDFDAYTLFADKFQDLHFSSSEMSENEDGFEEHQVEQDVGQDDAGQDDAGQDDAGQDDAGQDDHQGIADPQDGQERVAGDKEDCRQGANEAVEARESQVAVGQGAVQGEFSVVQGDQAVNVDG</sequence>
<dbReference type="CDD" id="cd11566">
    <property type="entry name" value="eIF1_SUI1"/>
    <property type="match status" value="1"/>
</dbReference>
<proteinExistence type="inferred from homology"/>
<feature type="compositionally biased region" description="Acidic residues" evidence="6">
    <location>
        <begin position="407"/>
        <end position="428"/>
    </location>
</feature>
<evidence type="ECO:0000256" key="3">
    <source>
        <dbReference type="ARBA" id="ARBA00022845"/>
    </source>
</evidence>
<dbReference type="GO" id="GO:0003729">
    <property type="term" value="F:mRNA binding"/>
    <property type="evidence" value="ECO:0007669"/>
    <property type="project" value="UniProtKB-ARBA"/>
</dbReference>
<protein>
    <submittedName>
        <fullName evidence="8">(thale cress) hypothetical protein</fullName>
    </submittedName>
</protein>
<dbReference type="GO" id="GO:0003743">
    <property type="term" value="F:translation initiation factor activity"/>
    <property type="evidence" value="ECO:0007669"/>
    <property type="project" value="InterPro"/>
</dbReference>
<dbReference type="InterPro" id="IPR009596">
    <property type="entry name" value="DUF1204"/>
</dbReference>
<dbReference type="SUPFAM" id="SSF55159">
    <property type="entry name" value="eIF1-like"/>
    <property type="match status" value="1"/>
</dbReference>
<keyword evidence="4" id="KW-0648">Protein biosynthesis</keyword>
<evidence type="ECO:0000256" key="5">
    <source>
        <dbReference type="SAM" id="Coils"/>
    </source>
</evidence>
<feature type="compositionally biased region" description="Basic and acidic residues" evidence="6">
    <location>
        <begin position="441"/>
        <end position="453"/>
    </location>
</feature>
<reference evidence="8 9" key="1">
    <citation type="submission" date="2020-09" db="EMBL/GenBank/DDBJ databases">
        <authorList>
            <person name="Ashkenazy H."/>
        </authorList>
    </citation>
    <scope>NUCLEOTIDE SEQUENCE [LARGE SCALE GENOMIC DNA]</scope>
    <source>
        <strain evidence="9">cv. Cdm-0</strain>
    </source>
</reference>
<feature type="coiled-coil region" evidence="5">
    <location>
        <begin position="207"/>
        <end position="234"/>
    </location>
</feature>
<comment type="function">
    <text evidence="1">Probably involved in translation.</text>
</comment>
<keyword evidence="5" id="KW-0175">Coiled coil</keyword>